<keyword evidence="10" id="KW-0809">Transit peptide</keyword>
<evidence type="ECO:0000313" key="32">
    <source>
        <dbReference type="EnsemblMetazoa" id="CapteP161384"/>
    </source>
</evidence>
<feature type="domain" description="Acyl-CoA dehydrogenase/oxidase N-terminal" evidence="30">
    <location>
        <begin position="38"/>
        <end position="148"/>
    </location>
</feature>
<evidence type="ECO:0000256" key="16">
    <source>
        <dbReference type="ARBA" id="ARBA00039036"/>
    </source>
</evidence>
<evidence type="ECO:0000256" key="10">
    <source>
        <dbReference type="ARBA" id="ARBA00022946"/>
    </source>
</evidence>
<dbReference type="HOGENOM" id="CLU_018204_0_1_1"/>
<keyword evidence="12 27" id="KW-0560">Oxidoreductase</keyword>
<evidence type="ECO:0000256" key="4">
    <source>
        <dbReference type="ARBA" id="ARBA00009347"/>
    </source>
</evidence>
<feature type="domain" description="Acyl-CoA dehydrogenase/oxidase C-terminal" evidence="28">
    <location>
        <begin position="260"/>
        <end position="406"/>
    </location>
</feature>
<keyword evidence="14" id="KW-0496">Mitochondrion</keyword>
<evidence type="ECO:0000259" key="30">
    <source>
        <dbReference type="Pfam" id="PF02771"/>
    </source>
</evidence>
<gene>
    <name evidence="31" type="ORF">CAPTEDRAFT_161384</name>
</gene>
<dbReference type="InterPro" id="IPR037069">
    <property type="entry name" value="AcylCoA_DH/ox_N_sf"/>
</dbReference>
<dbReference type="FunFam" id="2.40.110.10:FF:000001">
    <property type="entry name" value="Acyl-CoA dehydrogenase, mitochondrial"/>
    <property type="match status" value="1"/>
</dbReference>
<keyword evidence="7 27" id="KW-0285">Flavoprotein</keyword>
<evidence type="ECO:0000256" key="27">
    <source>
        <dbReference type="RuleBase" id="RU362125"/>
    </source>
</evidence>
<evidence type="ECO:0000256" key="20">
    <source>
        <dbReference type="ARBA" id="ARBA00048235"/>
    </source>
</evidence>
<dbReference type="EMBL" id="AMQN01006914">
    <property type="status" value="NOT_ANNOTATED_CDS"/>
    <property type="molecule type" value="Genomic_DNA"/>
</dbReference>
<comment type="cofactor">
    <cofactor evidence="1 27">
        <name>FAD</name>
        <dbReference type="ChEBI" id="CHEBI:57692"/>
    </cofactor>
</comment>
<comment type="catalytic activity">
    <reaction evidence="26">
        <text>2-methylpropanoyl-CoA + oxidized [electron-transfer flavoprotein] + H(+) = 2-methylpropenoyl-CoA + reduced [electron-transfer flavoprotein]</text>
        <dbReference type="Rhea" id="RHEA:44180"/>
        <dbReference type="Rhea" id="RHEA-COMP:10685"/>
        <dbReference type="Rhea" id="RHEA-COMP:10686"/>
        <dbReference type="ChEBI" id="CHEBI:15378"/>
        <dbReference type="ChEBI" id="CHEBI:57338"/>
        <dbReference type="ChEBI" id="CHEBI:57692"/>
        <dbReference type="ChEBI" id="CHEBI:58307"/>
        <dbReference type="ChEBI" id="CHEBI:62500"/>
    </reaction>
    <physiologicalReaction direction="left-to-right" evidence="26">
        <dbReference type="Rhea" id="RHEA:44181"/>
    </physiologicalReaction>
</comment>
<evidence type="ECO:0000256" key="8">
    <source>
        <dbReference type="ARBA" id="ARBA00022827"/>
    </source>
</evidence>
<dbReference type="Pfam" id="PF02770">
    <property type="entry name" value="Acyl-CoA_dh_M"/>
    <property type="match status" value="1"/>
</dbReference>
<reference evidence="32" key="3">
    <citation type="submission" date="2015-06" db="UniProtKB">
        <authorList>
            <consortium name="EnsemblMetazoa"/>
        </authorList>
    </citation>
    <scope>IDENTIFICATION</scope>
</reference>
<dbReference type="PANTHER" id="PTHR43884:SF1">
    <property type="entry name" value="SHORT_BRANCHED CHAIN SPECIFIC ACYL-COA DEHYDROGENASE, MITOCHONDRIAL"/>
    <property type="match status" value="1"/>
</dbReference>
<dbReference type="OrthoDB" id="10262177at2759"/>
<dbReference type="PANTHER" id="PTHR43884">
    <property type="entry name" value="ACYL-COA DEHYDROGENASE"/>
    <property type="match status" value="1"/>
</dbReference>
<evidence type="ECO:0000256" key="11">
    <source>
        <dbReference type="ARBA" id="ARBA00022990"/>
    </source>
</evidence>
<feature type="domain" description="Acyl-CoA oxidase/dehydrogenase middle" evidence="29">
    <location>
        <begin position="153"/>
        <end position="248"/>
    </location>
</feature>
<dbReference type="GO" id="GO:0005759">
    <property type="term" value="C:mitochondrial matrix"/>
    <property type="evidence" value="ECO:0007669"/>
    <property type="project" value="UniProtKB-SubCell"/>
</dbReference>
<keyword evidence="6" id="KW-0597">Phosphoprotein</keyword>
<dbReference type="FunFam" id="1.10.540.10:FF:000012">
    <property type="entry name" value="Acyl-CoA dehydrogenase short/branched chain"/>
    <property type="match status" value="1"/>
</dbReference>
<comment type="subcellular location">
    <subcellularLocation>
        <location evidence="2">Mitochondrion matrix</location>
    </subcellularLocation>
</comment>
<comment type="subunit">
    <text evidence="5">Homotetramer.</text>
</comment>
<evidence type="ECO:0000256" key="14">
    <source>
        <dbReference type="ARBA" id="ARBA00023128"/>
    </source>
</evidence>
<dbReference type="InterPro" id="IPR009075">
    <property type="entry name" value="AcylCo_DH/oxidase_C"/>
</dbReference>
<sequence>MFVRRICRQAVAMVARNQPLSSWRSCSSATHLPVDLFSEDEIMMRDSVAKFAKEVMEPLVPQMDEECQLPKSLLDGLFANGIMGIEIPVEYGGVGASFFTSILTIEEIAKVDMGVSVLVDVHNTLINNLFRSLGTPEQQEKYLPRLASNMVGSFCLSEEGSGSDAFALATTAKADGDDFVINGSKMWISNAEQAGVFLVMANANPEQGYKGITTFIVDRDTPGMTIGKKEKKLGINASSTCPVHFDDVRVHKSAILGEYGHGYKYAISMLNEGRIGIAAQLIGVAQGCFDRTIPYVMQRKQFGRSVWNFQGMQHQMATVATEIEAARTMVYNSARRQMAGVPFTKQAAMVKFLASEVACKTTSKCVEWMGGVGISKDYPIEKYYRDCKVGTIYEGTSNIQLNTIAKLIEAEQREMGHGI</sequence>
<evidence type="ECO:0000259" key="29">
    <source>
        <dbReference type="Pfam" id="PF02770"/>
    </source>
</evidence>
<evidence type="ECO:0000256" key="25">
    <source>
        <dbReference type="ARBA" id="ARBA00049552"/>
    </source>
</evidence>
<comment type="catalytic activity">
    <reaction evidence="24">
        <text>hexanoyl-CoA + oxidized [electron-transfer flavoprotein] + H(+) = (2E)-hexenoyl-CoA + reduced [electron-transfer flavoprotein]</text>
        <dbReference type="Rhea" id="RHEA:43464"/>
        <dbReference type="Rhea" id="RHEA-COMP:10685"/>
        <dbReference type="Rhea" id="RHEA-COMP:10686"/>
        <dbReference type="ChEBI" id="CHEBI:15378"/>
        <dbReference type="ChEBI" id="CHEBI:57692"/>
        <dbReference type="ChEBI" id="CHEBI:58307"/>
        <dbReference type="ChEBI" id="CHEBI:62077"/>
        <dbReference type="ChEBI" id="CHEBI:62620"/>
    </reaction>
    <physiologicalReaction direction="left-to-right" evidence="24">
        <dbReference type="Rhea" id="RHEA:43465"/>
    </physiologicalReaction>
</comment>
<dbReference type="FunFam" id="1.20.140.10:FF:000002">
    <property type="entry name" value="Acyl-CoA dehydrogenase short/branched chain"/>
    <property type="match status" value="1"/>
</dbReference>
<keyword evidence="8 27" id="KW-0274">FAD</keyword>
<dbReference type="InterPro" id="IPR013786">
    <property type="entry name" value="AcylCoA_DH/ox_N"/>
</dbReference>
<dbReference type="GO" id="GO:0003853">
    <property type="term" value="F:short-chain 2-methyl fatty acyl-CoA dehydrogenase activity"/>
    <property type="evidence" value="ECO:0007669"/>
    <property type="project" value="UniProtKB-EC"/>
</dbReference>
<evidence type="ECO:0000256" key="21">
    <source>
        <dbReference type="ARBA" id="ARBA00048307"/>
    </source>
</evidence>
<dbReference type="Pfam" id="PF02771">
    <property type="entry name" value="Acyl-CoA_dh_N"/>
    <property type="match status" value="1"/>
</dbReference>
<reference evidence="31 33" key="2">
    <citation type="journal article" date="2013" name="Nature">
        <title>Insights into bilaterian evolution from three spiralian genomes.</title>
        <authorList>
            <person name="Simakov O."/>
            <person name="Marletaz F."/>
            <person name="Cho S.J."/>
            <person name="Edsinger-Gonzales E."/>
            <person name="Havlak P."/>
            <person name="Hellsten U."/>
            <person name="Kuo D.H."/>
            <person name="Larsson T."/>
            <person name="Lv J."/>
            <person name="Arendt D."/>
            <person name="Savage R."/>
            <person name="Osoegawa K."/>
            <person name="de Jong P."/>
            <person name="Grimwood J."/>
            <person name="Chapman J.A."/>
            <person name="Shapiro H."/>
            <person name="Aerts A."/>
            <person name="Otillar R.P."/>
            <person name="Terry A.Y."/>
            <person name="Boore J.L."/>
            <person name="Grigoriev I.V."/>
            <person name="Lindberg D.R."/>
            <person name="Seaver E.C."/>
            <person name="Weisblat D.A."/>
            <person name="Putnam N.H."/>
            <person name="Rokhsar D.S."/>
        </authorList>
    </citation>
    <scope>NUCLEOTIDE SEQUENCE</scope>
    <source>
        <strain evidence="31 33">I ESC-2004</strain>
    </source>
</reference>
<comment type="pathway">
    <text evidence="3">Lipid metabolism; mitochondrial fatty acid beta-oxidation.</text>
</comment>
<comment type="catalytic activity">
    <reaction evidence="23">
        <text>butanoyl-CoA + oxidized [electron-transfer flavoprotein] + H(+) = (2E)-butenoyl-CoA + reduced [electron-transfer flavoprotein]</text>
        <dbReference type="Rhea" id="RHEA:24004"/>
        <dbReference type="Rhea" id="RHEA-COMP:10685"/>
        <dbReference type="Rhea" id="RHEA-COMP:10686"/>
        <dbReference type="ChEBI" id="CHEBI:15378"/>
        <dbReference type="ChEBI" id="CHEBI:57332"/>
        <dbReference type="ChEBI" id="CHEBI:57371"/>
        <dbReference type="ChEBI" id="CHEBI:57692"/>
        <dbReference type="ChEBI" id="CHEBI:58307"/>
    </reaction>
    <physiologicalReaction direction="left-to-right" evidence="23">
        <dbReference type="Rhea" id="RHEA:24005"/>
    </physiologicalReaction>
</comment>
<dbReference type="GO" id="GO:0050660">
    <property type="term" value="F:flavin adenine dinucleotide binding"/>
    <property type="evidence" value="ECO:0007669"/>
    <property type="project" value="InterPro"/>
</dbReference>
<dbReference type="PROSITE" id="PS00073">
    <property type="entry name" value="ACYL_COA_DH_2"/>
    <property type="match status" value="1"/>
</dbReference>
<evidence type="ECO:0000256" key="19">
    <source>
        <dbReference type="ARBA" id="ARBA00042821"/>
    </source>
</evidence>
<dbReference type="Gene3D" id="1.20.140.10">
    <property type="entry name" value="Butyryl-CoA Dehydrogenase, subunit A, domain 3"/>
    <property type="match status" value="1"/>
</dbReference>
<accession>R7UNW3</accession>
<evidence type="ECO:0000256" key="1">
    <source>
        <dbReference type="ARBA" id="ARBA00001974"/>
    </source>
</evidence>
<dbReference type="GO" id="GO:0006631">
    <property type="term" value="P:fatty acid metabolic process"/>
    <property type="evidence" value="ECO:0007669"/>
    <property type="project" value="UniProtKB-KW"/>
</dbReference>
<dbReference type="SUPFAM" id="SSF47203">
    <property type="entry name" value="Acyl-CoA dehydrogenase C-terminal domain-like"/>
    <property type="match status" value="1"/>
</dbReference>
<comment type="similarity">
    <text evidence="4 27">Belongs to the acyl-CoA dehydrogenase family.</text>
</comment>
<evidence type="ECO:0000256" key="23">
    <source>
        <dbReference type="ARBA" id="ARBA00049096"/>
    </source>
</evidence>
<dbReference type="FunCoup" id="R7UNW3">
    <property type="interactions" value="1241"/>
</dbReference>
<dbReference type="CDD" id="cd01158">
    <property type="entry name" value="SCAD_SBCAD"/>
    <property type="match status" value="1"/>
</dbReference>
<evidence type="ECO:0000256" key="15">
    <source>
        <dbReference type="ARBA" id="ARBA00037895"/>
    </source>
</evidence>
<dbReference type="Gene3D" id="1.10.540.10">
    <property type="entry name" value="Acyl-CoA dehydrogenase/oxidase, N-terminal domain"/>
    <property type="match status" value="1"/>
</dbReference>
<comment type="catalytic activity">
    <reaction evidence="20">
        <text>2-methylbutanoyl-CoA + oxidized [electron-transfer flavoprotein] + H(+) = (2E)-2-methylbut-2-enoyl-CoA + reduced [electron-transfer flavoprotein]</text>
        <dbReference type="Rhea" id="RHEA:43780"/>
        <dbReference type="Rhea" id="RHEA-COMP:10685"/>
        <dbReference type="Rhea" id="RHEA-COMP:10686"/>
        <dbReference type="ChEBI" id="CHEBI:15378"/>
        <dbReference type="ChEBI" id="CHEBI:57336"/>
        <dbReference type="ChEBI" id="CHEBI:57337"/>
        <dbReference type="ChEBI" id="CHEBI:57692"/>
        <dbReference type="ChEBI" id="CHEBI:58307"/>
        <dbReference type="EC" id="1.3.8.5"/>
    </reaction>
    <physiologicalReaction direction="left-to-right" evidence="20">
        <dbReference type="Rhea" id="RHEA:43781"/>
    </physiologicalReaction>
</comment>
<evidence type="ECO:0000256" key="17">
    <source>
        <dbReference type="ARBA" id="ARBA00039850"/>
    </source>
</evidence>
<keyword evidence="13" id="KW-0443">Lipid metabolism</keyword>
<dbReference type="STRING" id="283909.R7UNW3"/>
<evidence type="ECO:0000259" key="28">
    <source>
        <dbReference type="Pfam" id="PF00441"/>
    </source>
</evidence>
<dbReference type="InterPro" id="IPR006091">
    <property type="entry name" value="Acyl-CoA_Oxase/DH_mid-dom"/>
</dbReference>
<dbReference type="SUPFAM" id="SSF56645">
    <property type="entry name" value="Acyl-CoA dehydrogenase NM domain-like"/>
    <property type="match status" value="1"/>
</dbReference>
<protein>
    <recommendedName>
        <fullName evidence="17">Short/branched chain specific acyl-CoA dehydrogenase, mitochondrial</fullName>
        <ecNumber evidence="16">1.3.8.5</ecNumber>
    </recommendedName>
    <alternativeName>
        <fullName evidence="19">2-methyl branched chain acyl-CoA dehydrogenase</fullName>
    </alternativeName>
    <alternativeName>
        <fullName evidence="18">2-methylbutyryl-coenzyme A dehydrogenase</fullName>
    </alternativeName>
</protein>
<dbReference type="InterPro" id="IPR006089">
    <property type="entry name" value="Acyl-CoA_DH_CS"/>
</dbReference>
<dbReference type="Pfam" id="PF00441">
    <property type="entry name" value="Acyl-CoA_dh_1"/>
    <property type="match status" value="1"/>
</dbReference>
<reference evidence="33" key="1">
    <citation type="submission" date="2012-12" db="EMBL/GenBank/DDBJ databases">
        <authorList>
            <person name="Hellsten U."/>
            <person name="Grimwood J."/>
            <person name="Chapman J.A."/>
            <person name="Shapiro H."/>
            <person name="Aerts A."/>
            <person name="Otillar R.P."/>
            <person name="Terry A.Y."/>
            <person name="Boore J.L."/>
            <person name="Simakov O."/>
            <person name="Marletaz F."/>
            <person name="Cho S.-J."/>
            <person name="Edsinger-Gonzales E."/>
            <person name="Havlak P."/>
            <person name="Kuo D.-H."/>
            <person name="Larsson T."/>
            <person name="Lv J."/>
            <person name="Arendt D."/>
            <person name="Savage R."/>
            <person name="Osoegawa K."/>
            <person name="de Jong P."/>
            <person name="Lindberg D.R."/>
            <person name="Seaver E.C."/>
            <person name="Weisblat D.A."/>
            <person name="Putnam N.H."/>
            <person name="Grigoriev I.V."/>
            <person name="Rokhsar D.S."/>
        </authorList>
    </citation>
    <scope>NUCLEOTIDE SEQUENCE</scope>
    <source>
        <strain evidence="33">I ESC-2004</strain>
    </source>
</reference>
<dbReference type="InterPro" id="IPR046373">
    <property type="entry name" value="Acyl-CoA_Oxase/DH_mid-dom_sf"/>
</dbReference>
<organism evidence="31">
    <name type="scientific">Capitella teleta</name>
    <name type="common">Polychaete worm</name>
    <dbReference type="NCBI Taxonomy" id="283909"/>
    <lineage>
        <taxon>Eukaryota</taxon>
        <taxon>Metazoa</taxon>
        <taxon>Spiralia</taxon>
        <taxon>Lophotrochozoa</taxon>
        <taxon>Annelida</taxon>
        <taxon>Polychaeta</taxon>
        <taxon>Sedentaria</taxon>
        <taxon>Scolecida</taxon>
        <taxon>Capitellidae</taxon>
        <taxon>Capitella</taxon>
    </lineage>
</organism>
<dbReference type="InterPro" id="IPR036250">
    <property type="entry name" value="AcylCo_DH-like_C"/>
</dbReference>
<dbReference type="EMBL" id="KB299519">
    <property type="protein sequence ID" value="ELU07915.1"/>
    <property type="molecule type" value="Genomic_DNA"/>
</dbReference>
<comment type="pathway">
    <text evidence="15">Amino-acid degradation; L-isoleucine degradation.</text>
</comment>
<name>R7UNW3_CAPTE</name>
<evidence type="ECO:0000256" key="9">
    <source>
        <dbReference type="ARBA" id="ARBA00022832"/>
    </source>
</evidence>
<comment type="catalytic activity">
    <reaction evidence="22">
        <text>(2R)-2-methylbutanoyl-CoA + oxidized [electron-transfer flavoprotein] + H(+) = ethylacryloyl-CoA + reduced [electron-transfer flavoprotein]</text>
        <dbReference type="Rhea" id="RHEA:65296"/>
        <dbReference type="Rhea" id="RHEA-COMP:10685"/>
        <dbReference type="Rhea" id="RHEA-COMP:10686"/>
        <dbReference type="ChEBI" id="CHEBI:15378"/>
        <dbReference type="ChEBI" id="CHEBI:57692"/>
        <dbReference type="ChEBI" id="CHEBI:58307"/>
        <dbReference type="ChEBI" id="CHEBI:156439"/>
        <dbReference type="ChEBI" id="CHEBI:156440"/>
    </reaction>
    <physiologicalReaction direction="left-to-right" evidence="22">
        <dbReference type="Rhea" id="RHEA:65297"/>
    </physiologicalReaction>
</comment>
<evidence type="ECO:0000256" key="3">
    <source>
        <dbReference type="ARBA" id="ARBA00005198"/>
    </source>
</evidence>
<evidence type="ECO:0000256" key="6">
    <source>
        <dbReference type="ARBA" id="ARBA00022553"/>
    </source>
</evidence>
<dbReference type="Proteomes" id="UP000014760">
    <property type="component" value="Unassembled WGS sequence"/>
</dbReference>
<keyword evidence="9" id="KW-0276">Fatty acid metabolism</keyword>
<keyword evidence="11" id="KW-0007">Acetylation</keyword>
<evidence type="ECO:0000256" key="2">
    <source>
        <dbReference type="ARBA" id="ARBA00004305"/>
    </source>
</evidence>
<evidence type="ECO:0000256" key="7">
    <source>
        <dbReference type="ARBA" id="ARBA00022630"/>
    </source>
</evidence>
<dbReference type="OMA" id="DAMFSYC"/>
<dbReference type="EC" id="1.3.8.5" evidence="16"/>
<dbReference type="GO" id="GO:0046395">
    <property type="term" value="P:carboxylic acid catabolic process"/>
    <property type="evidence" value="ECO:0007669"/>
    <property type="project" value="UniProtKB-ARBA"/>
</dbReference>
<evidence type="ECO:0000256" key="13">
    <source>
        <dbReference type="ARBA" id="ARBA00023098"/>
    </source>
</evidence>
<evidence type="ECO:0000256" key="22">
    <source>
        <dbReference type="ARBA" id="ARBA00048592"/>
    </source>
</evidence>
<dbReference type="AlphaFoldDB" id="R7UNW3"/>
<dbReference type="PROSITE" id="PS00072">
    <property type="entry name" value="ACYL_COA_DH_1"/>
    <property type="match status" value="1"/>
</dbReference>
<comment type="catalytic activity">
    <reaction evidence="21">
        <text>valproyl-CoA + oxidized [electron-transfer flavoprotein] + H(+) = (2E)-2-propylpent-2-enoyl-CoA + reduced [electron-transfer flavoprotein]</text>
        <dbReference type="Rhea" id="RHEA:65344"/>
        <dbReference type="Rhea" id="RHEA-COMP:10685"/>
        <dbReference type="Rhea" id="RHEA-COMP:10686"/>
        <dbReference type="ChEBI" id="CHEBI:15378"/>
        <dbReference type="ChEBI" id="CHEBI:57692"/>
        <dbReference type="ChEBI" id="CHEBI:58307"/>
        <dbReference type="ChEBI" id="CHEBI:156457"/>
        <dbReference type="ChEBI" id="CHEBI:156458"/>
    </reaction>
    <physiologicalReaction direction="left-to-right" evidence="21">
        <dbReference type="Rhea" id="RHEA:65345"/>
    </physiologicalReaction>
</comment>
<evidence type="ECO:0000256" key="18">
    <source>
        <dbReference type="ARBA" id="ARBA00041537"/>
    </source>
</evidence>
<comment type="catalytic activity">
    <reaction evidence="25">
        <text>(2S)-2-methylbutanoyl-CoA + oxidized [electron-transfer flavoprotein] + H(+) = (2E)-2-methylbut-2-enoyl-CoA + reduced [electron-transfer flavoprotein]</text>
        <dbReference type="Rhea" id="RHEA:48256"/>
        <dbReference type="Rhea" id="RHEA-COMP:10685"/>
        <dbReference type="Rhea" id="RHEA-COMP:10686"/>
        <dbReference type="ChEBI" id="CHEBI:15378"/>
        <dbReference type="ChEBI" id="CHEBI:57337"/>
        <dbReference type="ChEBI" id="CHEBI:57692"/>
        <dbReference type="ChEBI" id="CHEBI:58307"/>
        <dbReference type="ChEBI" id="CHEBI:88166"/>
    </reaction>
    <physiologicalReaction direction="left-to-right" evidence="25">
        <dbReference type="Rhea" id="RHEA:48257"/>
    </physiologicalReaction>
</comment>
<dbReference type="Gene3D" id="2.40.110.10">
    <property type="entry name" value="Butyryl-CoA Dehydrogenase, subunit A, domain 2"/>
    <property type="match status" value="1"/>
</dbReference>
<keyword evidence="33" id="KW-1185">Reference proteome</keyword>
<proteinExistence type="inferred from homology"/>
<evidence type="ECO:0000256" key="24">
    <source>
        <dbReference type="ARBA" id="ARBA00049192"/>
    </source>
</evidence>
<dbReference type="EnsemblMetazoa" id="CapteT161384">
    <property type="protein sequence ID" value="CapteP161384"/>
    <property type="gene ID" value="CapteG161384"/>
</dbReference>
<evidence type="ECO:0000313" key="33">
    <source>
        <dbReference type="Proteomes" id="UP000014760"/>
    </source>
</evidence>
<dbReference type="InterPro" id="IPR009100">
    <property type="entry name" value="AcylCoA_DH/oxidase_NM_dom_sf"/>
</dbReference>
<evidence type="ECO:0000256" key="5">
    <source>
        <dbReference type="ARBA" id="ARBA00011881"/>
    </source>
</evidence>
<evidence type="ECO:0000256" key="12">
    <source>
        <dbReference type="ARBA" id="ARBA00023002"/>
    </source>
</evidence>
<evidence type="ECO:0000313" key="31">
    <source>
        <dbReference type="EMBL" id="ELU07915.1"/>
    </source>
</evidence>
<evidence type="ECO:0000256" key="26">
    <source>
        <dbReference type="ARBA" id="ARBA00051903"/>
    </source>
</evidence>